<organism evidence="9 10">
    <name type="scientific">Bacillus norwichensis</name>
    <dbReference type="NCBI Taxonomy" id="2762217"/>
    <lineage>
        <taxon>Bacteria</taxon>
        <taxon>Bacillati</taxon>
        <taxon>Bacillota</taxon>
        <taxon>Bacilli</taxon>
        <taxon>Bacillales</taxon>
        <taxon>Bacillaceae</taxon>
        <taxon>Bacillus</taxon>
    </lineage>
</organism>
<dbReference type="Pfam" id="PF00116">
    <property type="entry name" value="COX2"/>
    <property type="match status" value="1"/>
</dbReference>
<sequence>MHFHKYEKVWLIFGILSLAVFLSIVGFTAFAEGKDSVLCLPAGGMDTVDPEKVTEQAPFNKPGVRQIDEDRYEVVVVAQAFGYDPPDIKVPVGKEIIFTLTSTDVVHSFTIDNTKVNMMAVPGRITYKSYIFDKPGKYLVLCNEYCGSGHHYMSTEIEVYEP</sequence>
<proteinExistence type="predicted"/>
<protein>
    <recommendedName>
        <fullName evidence="5">Cytochrome aa3 subunit 2</fullName>
    </recommendedName>
</protein>
<dbReference type="InterPro" id="IPR051403">
    <property type="entry name" value="NosZ/Cyto_c_oxidase_sub2"/>
</dbReference>
<dbReference type="Gene3D" id="1.20.1070.10">
    <property type="entry name" value="Rhodopsin 7-helix transmembrane proteins"/>
    <property type="match status" value="1"/>
</dbReference>
<dbReference type="EMBL" id="JACSPV010000014">
    <property type="protein sequence ID" value="MBD8005463.1"/>
    <property type="molecule type" value="Genomic_DNA"/>
</dbReference>
<keyword evidence="2" id="KW-0479">Metal-binding</keyword>
<comment type="caution">
    <text evidence="9">The sequence shown here is derived from an EMBL/GenBank/DDBJ whole genome shotgun (WGS) entry which is preliminary data.</text>
</comment>
<evidence type="ECO:0000313" key="9">
    <source>
        <dbReference type="EMBL" id="MBD8005463.1"/>
    </source>
</evidence>
<keyword evidence="7" id="KW-1133">Transmembrane helix</keyword>
<dbReference type="Gene3D" id="2.60.40.420">
    <property type="entry name" value="Cupredoxins - blue copper proteins"/>
    <property type="match status" value="1"/>
</dbReference>
<evidence type="ECO:0000256" key="5">
    <source>
        <dbReference type="ARBA" id="ARBA00031399"/>
    </source>
</evidence>
<evidence type="ECO:0000256" key="6">
    <source>
        <dbReference type="ARBA" id="ARBA00047816"/>
    </source>
</evidence>
<dbReference type="CDD" id="cd13913">
    <property type="entry name" value="ba3_CcO_II_C"/>
    <property type="match status" value="1"/>
</dbReference>
<reference evidence="9 10" key="1">
    <citation type="submission" date="2020-08" db="EMBL/GenBank/DDBJ databases">
        <title>A Genomic Blueprint of the Chicken Gut Microbiome.</title>
        <authorList>
            <person name="Gilroy R."/>
            <person name="Ravi A."/>
            <person name="Getino M."/>
            <person name="Pursley I."/>
            <person name="Horton D.L."/>
            <person name="Alikhan N.-F."/>
            <person name="Baker D."/>
            <person name="Gharbi K."/>
            <person name="Hall N."/>
            <person name="Watson M."/>
            <person name="Adriaenssens E.M."/>
            <person name="Foster-Nyarko E."/>
            <person name="Jarju S."/>
            <person name="Secka A."/>
            <person name="Antonio M."/>
            <person name="Oren A."/>
            <person name="Chaudhuri R."/>
            <person name="La Ragione R.M."/>
            <person name="Hildebrand F."/>
            <person name="Pallen M.J."/>
        </authorList>
    </citation>
    <scope>NUCLEOTIDE SEQUENCE [LARGE SCALE GENOMIC DNA]</scope>
    <source>
        <strain evidence="9 10">Sa1BUA2</strain>
    </source>
</reference>
<evidence type="ECO:0000259" key="8">
    <source>
        <dbReference type="PROSITE" id="PS50857"/>
    </source>
</evidence>
<keyword evidence="3" id="KW-0186">Copper</keyword>
<dbReference type="PROSITE" id="PS50857">
    <property type="entry name" value="COX2_CUA"/>
    <property type="match status" value="1"/>
</dbReference>
<evidence type="ECO:0000256" key="4">
    <source>
        <dbReference type="ARBA" id="ARBA00024688"/>
    </source>
</evidence>
<dbReference type="InterPro" id="IPR034214">
    <property type="entry name" value="Ba3_CcO_II_C"/>
</dbReference>
<dbReference type="RefSeq" id="WP_191812445.1">
    <property type="nucleotide sequence ID" value="NZ_JACSPV010000014.1"/>
</dbReference>
<evidence type="ECO:0000256" key="3">
    <source>
        <dbReference type="ARBA" id="ARBA00023008"/>
    </source>
</evidence>
<feature type="domain" description="Cytochrome oxidase subunit II copper A binding" evidence="8">
    <location>
        <begin position="67"/>
        <end position="162"/>
    </location>
</feature>
<comment type="subcellular location">
    <subcellularLocation>
        <location evidence="1">Cell envelope</location>
    </subcellularLocation>
</comment>
<dbReference type="PRINTS" id="PR01166">
    <property type="entry name" value="CYCOXIDASEII"/>
</dbReference>
<name>A0ABR8VL84_9BACI</name>
<dbReference type="InterPro" id="IPR001505">
    <property type="entry name" value="Copper_CuA"/>
</dbReference>
<dbReference type="PROSITE" id="PS00078">
    <property type="entry name" value="COX2"/>
    <property type="match status" value="1"/>
</dbReference>
<dbReference type="InterPro" id="IPR008972">
    <property type="entry name" value="Cupredoxin"/>
</dbReference>
<comment type="catalytic activity">
    <reaction evidence="6">
        <text>4 Fe(II)-[cytochrome c] + O2 + 8 H(+)(in) = 4 Fe(III)-[cytochrome c] + 2 H2O + 4 H(+)(out)</text>
        <dbReference type="Rhea" id="RHEA:11436"/>
        <dbReference type="Rhea" id="RHEA-COMP:10350"/>
        <dbReference type="Rhea" id="RHEA-COMP:14399"/>
        <dbReference type="ChEBI" id="CHEBI:15377"/>
        <dbReference type="ChEBI" id="CHEBI:15378"/>
        <dbReference type="ChEBI" id="CHEBI:15379"/>
        <dbReference type="ChEBI" id="CHEBI:29033"/>
        <dbReference type="ChEBI" id="CHEBI:29034"/>
        <dbReference type="EC" id="7.1.1.9"/>
    </reaction>
</comment>
<evidence type="ECO:0000256" key="7">
    <source>
        <dbReference type="SAM" id="Phobius"/>
    </source>
</evidence>
<evidence type="ECO:0000256" key="2">
    <source>
        <dbReference type="ARBA" id="ARBA00022723"/>
    </source>
</evidence>
<evidence type="ECO:0000256" key="1">
    <source>
        <dbReference type="ARBA" id="ARBA00004196"/>
    </source>
</evidence>
<dbReference type="PANTHER" id="PTHR42838:SF2">
    <property type="entry name" value="NITROUS-OXIDE REDUCTASE"/>
    <property type="match status" value="1"/>
</dbReference>
<comment type="function">
    <text evidence="4">Subunits I and II form the functional core of the enzyme complex. Electrons originating in cytochrome c are transferred via heme a and Cu(A) to the binuclear center formed by heme a3 and Cu(B).</text>
</comment>
<keyword evidence="7" id="KW-0472">Membrane</keyword>
<accession>A0ABR8VL84</accession>
<gene>
    <name evidence="9" type="ORF">H9631_10235</name>
</gene>
<evidence type="ECO:0000313" key="10">
    <source>
        <dbReference type="Proteomes" id="UP000648182"/>
    </source>
</evidence>
<dbReference type="Proteomes" id="UP000648182">
    <property type="component" value="Unassembled WGS sequence"/>
</dbReference>
<keyword evidence="10" id="KW-1185">Reference proteome</keyword>
<dbReference type="SUPFAM" id="SSF49503">
    <property type="entry name" value="Cupredoxins"/>
    <property type="match status" value="1"/>
</dbReference>
<dbReference type="PANTHER" id="PTHR42838">
    <property type="entry name" value="CYTOCHROME C OXIDASE SUBUNIT II"/>
    <property type="match status" value="1"/>
</dbReference>
<feature type="transmembrane region" description="Helical" evidence="7">
    <location>
        <begin position="9"/>
        <end position="31"/>
    </location>
</feature>
<keyword evidence="7" id="KW-0812">Transmembrane</keyword>
<dbReference type="InterPro" id="IPR002429">
    <property type="entry name" value="CcO_II-like_C"/>
</dbReference>